<dbReference type="Proteomes" id="UP001152561">
    <property type="component" value="Unassembled WGS sequence"/>
</dbReference>
<dbReference type="GO" id="GO:0019104">
    <property type="term" value="F:DNA N-glycosylase activity"/>
    <property type="evidence" value="ECO:0007669"/>
    <property type="project" value="InterPro"/>
</dbReference>
<evidence type="ECO:0000313" key="11">
    <source>
        <dbReference type="EMBL" id="KAJ8535800.1"/>
    </source>
</evidence>
<dbReference type="Pfam" id="PF15628">
    <property type="entry name" value="RRM_DME"/>
    <property type="match status" value="1"/>
</dbReference>
<dbReference type="InterPro" id="IPR003265">
    <property type="entry name" value="HhH-GPD_domain"/>
</dbReference>
<evidence type="ECO:0000256" key="2">
    <source>
        <dbReference type="ARBA" id="ARBA00004123"/>
    </source>
</evidence>
<evidence type="ECO:0000256" key="6">
    <source>
        <dbReference type="ARBA" id="ARBA00023014"/>
    </source>
</evidence>
<gene>
    <name evidence="11" type="ORF">K7X08_034201</name>
</gene>
<dbReference type="InterPro" id="IPR028925">
    <property type="entry name" value="RRM_DME"/>
</dbReference>
<feature type="domain" description="HhH-GPD" evidence="10">
    <location>
        <begin position="1075"/>
        <end position="1224"/>
    </location>
</feature>
<dbReference type="CDD" id="cd00056">
    <property type="entry name" value="ENDO3c"/>
    <property type="match status" value="1"/>
</dbReference>
<dbReference type="SUPFAM" id="SSF48150">
    <property type="entry name" value="DNA-glycosylase"/>
    <property type="match status" value="1"/>
</dbReference>
<dbReference type="GO" id="GO:0005634">
    <property type="term" value="C:nucleus"/>
    <property type="evidence" value="ECO:0007669"/>
    <property type="project" value="UniProtKB-SubCell"/>
</dbReference>
<dbReference type="PANTHER" id="PTHR46213:SF11">
    <property type="entry name" value="TRANSCRIPTIONAL ACTIVATOR DEMETER-LIKE"/>
    <property type="match status" value="1"/>
</dbReference>
<dbReference type="InterPro" id="IPR003651">
    <property type="entry name" value="Endonuclease3_FeS-loop_motif"/>
</dbReference>
<dbReference type="SMART" id="SM00478">
    <property type="entry name" value="ENDO3c"/>
    <property type="match status" value="1"/>
</dbReference>
<comment type="caution">
    <text evidence="11">The sequence shown here is derived from an EMBL/GenBank/DDBJ whole genome shotgun (WGS) entry which is preliminary data.</text>
</comment>
<comment type="subcellular location">
    <subcellularLocation>
        <location evidence="2">Nucleus</location>
    </subcellularLocation>
</comment>
<evidence type="ECO:0000256" key="5">
    <source>
        <dbReference type="ARBA" id="ARBA00023004"/>
    </source>
</evidence>
<feature type="compositionally biased region" description="Polar residues" evidence="9">
    <location>
        <begin position="191"/>
        <end position="213"/>
    </location>
</feature>
<evidence type="ECO:0000313" key="12">
    <source>
        <dbReference type="Proteomes" id="UP001152561"/>
    </source>
</evidence>
<feature type="region of interest" description="Disordered" evidence="9">
    <location>
        <begin position="191"/>
        <end position="294"/>
    </location>
</feature>
<dbReference type="InterPro" id="IPR044811">
    <property type="entry name" value="DME/ROS1"/>
</dbReference>
<dbReference type="GO" id="GO:0051539">
    <property type="term" value="F:4 iron, 4 sulfur cluster binding"/>
    <property type="evidence" value="ECO:0007669"/>
    <property type="project" value="InterPro"/>
</dbReference>
<evidence type="ECO:0000256" key="1">
    <source>
        <dbReference type="ARBA" id="ARBA00001966"/>
    </source>
</evidence>
<keyword evidence="7" id="KW-0238">DNA-binding</keyword>
<comment type="similarity">
    <text evidence="3">Belongs to the DNA glycosylase family. DEMETER subfamily.</text>
</comment>
<dbReference type="GO" id="GO:0035514">
    <property type="term" value="F:DNA demethylase activity"/>
    <property type="evidence" value="ECO:0007669"/>
    <property type="project" value="InterPro"/>
</dbReference>
<evidence type="ECO:0000256" key="4">
    <source>
        <dbReference type="ARBA" id="ARBA00022723"/>
    </source>
</evidence>
<dbReference type="Gene3D" id="1.10.340.30">
    <property type="entry name" value="Hypothetical protein, domain 2"/>
    <property type="match status" value="1"/>
</dbReference>
<accession>A0A9Q1QZG3</accession>
<organism evidence="11 12">
    <name type="scientific">Anisodus acutangulus</name>
    <dbReference type="NCBI Taxonomy" id="402998"/>
    <lineage>
        <taxon>Eukaryota</taxon>
        <taxon>Viridiplantae</taxon>
        <taxon>Streptophyta</taxon>
        <taxon>Embryophyta</taxon>
        <taxon>Tracheophyta</taxon>
        <taxon>Spermatophyta</taxon>
        <taxon>Magnoliopsida</taxon>
        <taxon>eudicotyledons</taxon>
        <taxon>Gunneridae</taxon>
        <taxon>Pentapetalae</taxon>
        <taxon>asterids</taxon>
        <taxon>lamiids</taxon>
        <taxon>Solanales</taxon>
        <taxon>Solanaceae</taxon>
        <taxon>Solanoideae</taxon>
        <taxon>Hyoscyameae</taxon>
        <taxon>Anisodus</taxon>
    </lineage>
</organism>
<dbReference type="GO" id="GO:0046872">
    <property type="term" value="F:metal ion binding"/>
    <property type="evidence" value="ECO:0007669"/>
    <property type="project" value="UniProtKB-KW"/>
</dbReference>
<dbReference type="OrthoDB" id="5607at2759"/>
<evidence type="ECO:0000259" key="10">
    <source>
        <dbReference type="SMART" id="SM00478"/>
    </source>
</evidence>
<keyword evidence="4" id="KW-0479">Metal-binding</keyword>
<name>A0A9Q1QZG3_9SOLA</name>
<evidence type="ECO:0000256" key="3">
    <source>
        <dbReference type="ARBA" id="ARBA00005646"/>
    </source>
</evidence>
<dbReference type="Gene3D" id="1.10.1670.10">
    <property type="entry name" value="Helix-hairpin-Helix base-excision DNA repair enzymes (C-terminal)"/>
    <property type="match status" value="1"/>
</dbReference>
<keyword evidence="8" id="KW-0539">Nucleus</keyword>
<comment type="cofactor">
    <cofactor evidence="1">
        <name>[4Fe-4S] cluster</name>
        <dbReference type="ChEBI" id="CHEBI:49883"/>
    </cofactor>
</comment>
<protein>
    <recommendedName>
        <fullName evidence="10">HhH-GPD domain-containing protein</fullName>
    </recommendedName>
</protein>
<dbReference type="GO" id="GO:0006284">
    <property type="term" value="P:base-excision repair"/>
    <property type="evidence" value="ECO:0007669"/>
    <property type="project" value="InterPro"/>
</dbReference>
<dbReference type="InterPro" id="IPR023170">
    <property type="entry name" value="HhH_base_excis_C"/>
</dbReference>
<dbReference type="SMART" id="SM00525">
    <property type="entry name" value="FES"/>
    <property type="match status" value="1"/>
</dbReference>
<evidence type="ECO:0000256" key="9">
    <source>
        <dbReference type="SAM" id="MobiDB-lite"/>
    </source>
</evidence>
<keyword evidence="12" id="KW-1185">Reference proteome</keyword>
<evidence type="ECO:0000256" key="7">
    <source>
        <dbReference type="ARBA" id="ARBA00023125"/>
    </source>
</evidence>
<dbReference type="GO" id="GO:0003677">
    <property type="term" value="F:DNA binding"/>
    <property type="evidence" value="ECO:0007669"/>
    <property type="project" value="UniProtKB-KW"/>
</dbReference>
<keyword evidence="5" id="KW-0408">Iron</keyword>
<keyword evidence="6" id="KW-0411">Iron-sulfur</keyword>
<dbReference type="GO" id="GO:0141166">
    <property type="term" value="P:chromosomal 5-methylcytosine DNA demethylation pathway"/>
    <property type="evidence" value="ECO:0007669"/>
    <property type="project" value="InterPro"/>
</dbReference>
<proteinExistence type="inferred from homology"/>
<dbReference type="InterPro" id="IPR011257">
    <property type="entry name" value="DNA_glycosylase"/>
</dbReference>
<dbReference type="PANTHER" id="PTHR46213">
    <property type="entry name" value="TRANSCRIPTIONAL ACTIVATOR DEMETER"/>
    <property type="match status" value="1"/>
</dbReference>
<feature type="compositionally biased region" description="Basic residues" evidence="9">
    <location>
        <begin position="229"/>
        <end position="240"/>
    </location>
</feature>
<evidence type="ECO:0000256" key="8">
    <source>
        <dbReference type="ARBA" id="ARBA00023242"/>
    </source>
</evidence>
<reference evidence="12" key="1">
    <citation type="journal article" date="2023" name="Proc. Natl. Acad. Sci. U.S.A.">
        <title>Genomic and structural basis for evolution of tropane alkaloid biosynthesis.</title>
        <authorList>
            <person name="Wanga Y.-J."/>
            <person name="Taina T."/>
            <person name="Yua J.-Y."/>
            <person name="Lia J."/>
            <person name="Xua B."/>
            <person name="Chenc J."/>
            <person name="D'Auriad J.C."/>
            <person name="Huanga J.-P."/>
            <person name="Huanga S.-X."/>
        </authorList>
    </citation>
    <scope>NUCLEOTIDE SEQUENCE [LARGE SCALE GENOMIC DNA]</scope>
    <source>
        <strain evidence="12">cv. KIB-2019</strain>
    </source>
</reference>
<dbReference type="EMBL" id="JAJAGQ010000018">
    <property type="protein sequence ID" value="KAJ8535800.1"/>
    <property type="molecule type" value="Genomic_DNA"/>
</dbReference>
<sequence length="1611" mass="181363">MLNLRKNEVTKKSGEEVEMELGNANQEELEKVVSFTPMTPYKCVPARTEFYSINDGFNNFLSKSSSGKEIEMELGNAKQEELQNIVSFTPITPDKCPARTEFNSIDAGLNKFLSISSSGEEVETELGNAAQEKLQKTVSWAPITPDKCPARTEFNSIDAGLNKFLSISSSDNSQRKDEEVSAVIRGRSEFLSQNLDGGSKSASMDPSTPINKGNSRKKQSGSLDLNARPQKKPRMRKHTPKIFDASKPKKTPKPKVKPSTPKPGNFKASSRTKKKLKKECNKVSDDLSGDADMQAPSMISGTIPESLVLQVSTPQPEILEHTIPATSPPELEHDILTNLGHDLKSCRRAIDFNLENENDVISLGAAAVITDHVTHSYNKFLTNPLDGVNEQAVDTNSSIGLEDYLEAESTPQPNQGNEVSIYQDNQRDCQHHFLKVYKRRNKTKIELMPLAGNEADIYQNDHETTGQTGCRDRFLKVYKRRTKGTTGAVSLAGNAVDVCSRNSRKLKPETTIICKKRRTKRRKALVFFNFLNADYADKGWSTLKTHMNCKVTSTAKRMGRRRGAKSATEKRVKIVKRDKKSCFTISKRVTRRNFGIANGAKKICFSTMSLGQKGKLKSHFVGEVLPNKNQITVAMADPESFECVFSLSPIVKSRRKRSVPKRNKSAHREENTDLEPVNLALTLSPLVTSKGKRSKNIKRPTAILDSLCLTSEISAINEIESFIDKSACNEIQECSQHEDMCSQTDKSACNEIQNPCPRTESSTDLESLVASLIQRLENIRICDTRTYKRRIATSKKRSNNNAGPLVPWNPFGPIIAHKGKDKPSTQKPPRVDLDTESLRVWKLLIENEGEINEDLDKEKEIWWEEQRKIFQGRTASFIARMRLVLGDRRFSEWKGSVVDSVVGVYLTQNVSDNLSSNAFMLLASAFPPQNKQEMTTPQGQTLIITEGMPDSFEREVSANEKDPGFAVFSCSQMSTCRSSIDESYTHLPHVGDCINEGLHGTGEEENLGVESTCGSQATFTSCSSEVINSAKSGDLGNEAVNLPEKISREKDELPQKEIDWDELRKTYSTGRSSGLTERNRDSVNWEAIRHADVEKIVEPIKSRGQGNVLAAKIKNFLNRLVEDHGSIDLEWLRDVPTDEVKEYLLSIVGLGPKSVDCLRLLTLRHCAFPVDINVARVSVRLGWVPLQPLPDGIQMHLLEKYPLESSIQKYLWPRLCNLDLLTLYELHYHMITFGKVFCTKKNPNCNACPLRAECRHFASAFASARLRIPGPQQKGVVAVKQPIRVDEVPNMCVPSPNLSLSGENSLESRFQTQDCEPIIEMPESPEHRPLESLERDIEDFPYEVKHEQEIQEIPIIQLNTTEFRQNILNFINKSNAKEFQENVLNFVNEISTLHRDEEVSKALVLLDPESASHPARKLKSESRTRTEHTVYELPDYHPLLNGFERREPDDPCPYLLAICQSEEEIKNQKTFGKDSCSGSTSYSQKDQIVYGTILIPCRTANRGSFPLNGTYFQVNEVFADHGSSEYPIPVPRVSIWHLRRTTLYCGTTVHAIFKGMSTKDIQYCFWRGYLCVRGYDRKQRAPRPLPRRFHLGYKRKIVNSDDQHLESGKIS</sequence>